<organism evidence="3 4">
    <name type="scientific">Larkinella punicea</name>
    <dbReference type="NCBI Taxonomy" id="2315727"/>
    <lineage>
        <taxon>Bacteria</taxon>
        <taxon>Pseudomonadati</taxon>
        <taxon>Bacteroidota</taxon>
        <taxon>Cytophagia</taxon>
        <taxon>Cytophagales</taxon>
        <taxon>Spirosomataceae</taxon>
        <taxon>Larkinella</taxon>
    </lineage>
</organism>
<sequence length="115" mass="13252">MKLLLISLFLTINTVAMAQSSLRMRISDDEKMLSIRIDGTRNGRKIHFNRAFDVSDMSALRKELLKYRVFTSLELSPPLHEMPWVILSILGVVVVFFTGLVLRFRPSKPARFRSV</sequence>
<evidence type="ECO:0000313" key="4">
    <source>
        <dbReference type="Proteomes" id="UP000253383"/>
    </source>
</evidence>
<feature type="transmembrane region" description="Helical" evidence="1">
    <location>
        <begin position="82"/>
        <end position="104"/>
    </location>
</feature>
<feature type="signal peptide" evidence="2">
    <location>
        <begin position="1"/>
        <end position="18"/>
    </location>
</feature>
<feature type="chain" id="PRO_5016900473" evidence="2">
    <location>
        <begin position="19"/>
        <end position="115"/>
    </location>
</feature>
<evidence type="ECO:0000256" key="2">
    <source>
        <dbReference type="SAM" id="SignalP"/>
    </source>
</evidence>
<reference evidence="3 4" key="1">
    <citation type="submission" date="2018-07" db="EMBL/GenBank/DDBJ databases">
        <title>Genome analysis of Larkinella rosea.</title>
        <authorList>
            <person name="Zhou Z."/>
            <person name="Wang G."/>
        </authorList>
    </citation>
    <scope>NUCLEOTIDE SEQUENCE [LARGE SCALE GENOMIC DNA]</scope>
    <source>
        <strain evidence="4">zzj9</strain>
    </source>
</reference>
<dbReference type="RefSeq" id="WP_114409890.1">
    <property type="nucleotide sequence ID" value="NZ_QOWE01000036.1"/>
</dbReference>
<dbReference type="OrthoDB" id="956368at2"/>
<proteinExistence type="predicted"/>
<keyword evidence="2" id="KW-0732">Signal</keyword>
<dbReference type="Proteomes" id="UP000253383">
    <property type="component" value="Unassembled WGS sequence"/>
</dbReference>
<keyword evidence="1" id="KW-1133">Transmembrane helix</keyword>
<keyword evidence="4" id="KW-1185">Reference proteome</keyword>
<gene>
    <name evidence="3" type="ORF">DUE52_30300</name>
</gene>
<evidence type="ECO:0000256" key="1">
    <source>
        <dbReference type="SAM" id="Phobius"/>
    </source>
</evidence>
<dbReference type="EMBL" id="QOWE01000036">
    <property type="protein sequence ID" value="RCR65721.1"/>
    <property type="molecule type" value="Genomic_DNA"/>
</dbReference>
<comment type="caution">
    <text evidence="3">The sequence shown here is derived from an EMBL/GenBank/DDBJ whole genome shotgun (WGS) entry which is preliminary data.</text>
</comment>
<keyword evidence="1" id="KW-0812">Transmembrane</keyword>
<protein>
    <submittedName>
        <fullName evidence="3">Uncharacterized protein</fullName>
    </submittedName>
</protein>
<keyword evidence="1" id="KW-0472">Membrane</keyword>
<dbReference type="AlphaFoldDB" id="A0A368JHZ8"/>
<evidence type="ECO:0000313" key="3">
    <source>
        <dbReference type="EMBL" id="RCR65721.1"/>
    </source>
</evidence>
<name>A0A368JHZ8_9BACT</name>
<accession>A0A368JHZ8</accession>